<comment type="caution">
    <text evidence="1">The sequence shown here is derived from an EMBL/GenBank/DDBJ whole genome shotgun (WGS) entry which is preliminary data.</text>
</comment>
<accession>A0A0L0CRH6</accession>
<reference evidence="1 2" key="1">
    <citation type="journal article" date="2015" name="Nat. Commun.">
        <title>Lucilia cuprina genome unlocks parasitic fly biology to underpin future interventions.</title>
        <authorList>
            <person name="Anstead C.A."/>
            <person name="Korhonen P.K."/>
            <person name="Young N.D."/>
            <person name="Hall R.S."/>
            <person name="Jex A.R."/>
            <person name="Murali S.C."/>
            <person name="Hughes D.S."/>
            <person name="Lee S.F."/>
            <person name="Perry T."/>
            <person name="Stroehlein A.J."/>
            <person name="Ansell B.R."/>
            <person name="Breugelmans B."/>
            <person name="Hofmann A."/>
            <person name="Qu J."/>
            <person name="Dugan S."/>
            <person name="Lee S.L."/>
            <person name="Chao H."/>
            <person name="Dinh H."/>
            <person name="Han Y."/>
            <person name="Doddapaneni H.V."/>
            <person name="Worley K.C."/>
            <person name="Muzny D.M."/>
            <person name="Ioannidis P."/>
            <person name="Waterhouse R.M."/>
            <person name="Zdobnov E.M."/>
            <person name="James P.J."/>
            <person name="Bagnall N.H."/>
            <person name="Kotze A.C."/>
            <person name="Gibbs R.A."/>
            <person name="Richards S."/>
            <person name="Batterham P."/>
            <person name="Gasser R.B."/>
        </authorList>
    </citation>
    <scope>NUCLEOTIDE SEQUENCE [LARGE SCALE GENOMIC DNA]</scope>
    <source>
        <strain evidence="1 2">LS</strain>
        <tissue evidence="1">Full body</tissue>
    </source>
</reference>
<proteinExistence type="predicted"/>
<keyword evidence="2" id="KW-1185">Reference proteome</keyword>
<gene>
    <name evidence="1" type="ORF">FF38_06777</name>
</gene>
<dbReference type="AlphaFoldDB" id="A0A0L0CRH6"/>
<evidence type="ECO:0000313" key="2">
    <source>
        <dbReference type="Proteomes" id="UP000037069"/>
    </source>
</evidence>
<dbReference type="EMBL" id="JRES01000027">
    <property type="protein sequence ID" value="KNC34841.1"/>
    <property type="molecule type" value="Genomic_DNA"/>
</dbReference>
<name>A0A0L0CRH6_LUCCU</name>
<dbReference type="Proteomes" id="UP000037069">
    <property type="component" value="Unassembled WGS sequence"/>
</dbReference>
<protein>
    <submittedName>
        <fullName evidence="1">Uncharacterized protein</fullName>
    </submittedName>
</protein>
<evidence type="ECO:0000313" key="1">
    <source>
        <dbReference type="EMBL" id="KNC34841.1"/>
    </source>
</evidence>
<sequence length="166" mass="19129">MYAHHHQQRQQHFPLNGIGRLMNWDKSSIHCCYCYSACCHFQFDMFQIDSCYTCTCTFTSNLISVENNLVQDHKVAAAAAHYDEADEDEVFDDGNFKDLVVLVWLMPKTTTPAVSHSKTRSFKNEEIICKIRYGRPILPRGKSYFDFESNIIRNLIKPHQSVSGAV</sequence>
<organism evidence="1 2">
    <name type="scientific">Lucilia cuprina</name>
    <name type="common">Green bottle fly</name>
    <name type="synonym">Australian sheep blowfly</name>
    <dbReference type="NCBI Taxonomy" id="7375"/>
    <lineage>
        <taxon>Eukaryota</taxon>
        <taxon>Metazoa</taxon>
        <taxon>Ecdysozoa</taxon>
        <taxon>Arthropoda</taxon>
        <taxon>Hexapoda</taxon>
        <taxon>Insecta</taxon>
        <taxon>Pterygota</taxon>
        <taxon>Neoptera</taxon>
        <taxon>Endopterygota</taxon>
        <taxon>Diptera</taxon>
        <taxon>Brachycera</taxon>
        <taxon>Muscomorpha</taxon>
        <taxon>Oestroidea</taxon>
        <taxon>Calliphoridae</taxon>
        <taxon>Luciliinae</taxon>
        <taxon>Lucilia</taxon>
    </lineage>
</organism>